<feature type="domain" description="MurNAc-LAA" evidence="5">
    <location>
        <begin position="307"/>
        <end position="461"/>
    </location>
</feature>
<keyword evidence="3" id="KW-0378">Hydrolase</keyword>
<evidence type="ECO:0000256" key="1">
    <source>
        <dbReference type="ARBA" id="ARBA00001561"/>
    </source>
</evidence>
<dbReference type="SUPFAM" id="SSF53187">
    <property type="entry name" value="Zn-dependent exopeptidases"/>
    <property type="match status" value="1"/>
</dbReference>
<feature type="compositionally biased region" description="Low complexity" evidence="4">
    <location>
        <begin position="85"/>
        <end position="95"/>
    </location>
</feature>
<comment type="caution">
    <text evidence="6">The sequence shown here is derived from an EMBL/GenBank/DDBJ whole genome shotgun (WGS) entry which is preliminary data.</text>
</comment>
<dbReference type="SMART" id="SM00646">
    <property type="entry name" value="Ami_3"/>
    <property type="match status" value="1"/>
</dbReference>
<accession>A0ABW0PTH5</accession>
<comment type="catalytic activity">
    <reaction evidence="1">
        <text>Hydrolyzes the link between N-acetylmuramoyl residues and L-amino acid residues in certain cell-wall glycopeptides.</text>
        <dbReference type="EC" id="3.5.1.28"/>
    </reaction>
</comment>
<dbReference type="Pfam" id="PF11741">
    <property type="entry name" value="AMIN"/>
    <property type="match status" value="1"/>
</dbReference>
<evidence type="ECO:0000259" key="5">
    <source>
        <dbReference type="SMART" id="SM00646"/>
    </source>
</evidence>
<evidence type="ECO:0000256" key="4">
    <source>
        <dbReference type="SAM" id="MobiDB-lite"/>
    </source>
</evidence>
<dbReference type="EMBL" id="JBHSML010000003">
    <property type="protein sequence ID" value="MFC5515924.1"/>
    <property type="molecule type" value="Genomic_DNA"/>
</dbReference>
<evidence type="ECO:0000313" key="7">
    <source>
        <dbReference type="Proteomes" id="UP001596150"/>
    </source>
</evidence>
<organism evidence="6 7">
    <name type="scientific">Kaistia terrae</name>
    <dbReference type="NCBI Taxonomy" id="537017"/>
    <lineage>
        <taxon>Bacteria</taxon>
        <taxon>Pseudomonadati</taxon>
        <taxon>Pseudomonadota</taxon>
        <taxon>Alphaproteobacteria</taxon>
        <taxon>Hyphomicrobiales</taxon>
        <taxon>Kaistiaceae</taxon>
        <taxon>Kaistia</taxon>
    </lineage>
</organism>
<dbReference type="EC" id="3.5.1.28" evidence="2"/>
<gene>
    <name evidence="6" type="ORF">ACFPP9_09105</name>
</gene>
<dbReference type="InterPro" id="IPR021731">
    <property type="entry name" value="AMIN_dom"/>
</dbReference>
<dbReference type="CDD" id="cd02696">
    <property type="entry name" value="MurNAc-LAA"/>
    <property type="match status" value="1"/>
</dbReference>
<evidence type="ECO:0000256" key="3">
    <source>
        <dbReference type="ARBA" id="ARBA00022801"/>
    </source>
</evidence>
<proteinExistence type="predicted"/>
<evidence type="ECO:0000313" key="6">
    <source>
        <dbReference type="EMBL" id="MFC5515924.1"/>
    </source>
</evidence>
<dbReference type="PANTHER" id="PTHR30404:SF0">
    <property type="entry name" value="N-ACETYLMURAMOYL-L-ALANINE AMIDASE AMIC"/>
    <property type="match status" value="1"/>
</dbReference>
<dbReference type="InterPro" id="IPR050695">
    <property type="entry name" value="N-acetylmuramoyl_amidase_3"/>
</dbReference>
<keyword evidence="7" id="KW-1185">Reference proteome</keyword>
<sequence length="484" mass="51711">MRARQGVSADPTGWQKAKKHAERFLGASAFVLISVLASAAQSPGDDAPPNFSETVEMAPAEDASTGSIPAVIAPADPGSPSQRGSPAQASPEAPAAVRAVPVIAREARVVGDGARTRFVMDLSGPSAVTVFTLDEPYRVVVDLPEMHFDLAADAGKAGKGLISAFRYGLISAGKSRIVLDATGPVAVDKAFVLPAEKEQPARLVIDMVKSNRTAFLDTLRISRDRAAAEHKPEPAPGPAPNDGKLRIVLDPGHGGIDSGAIAKSGVLEKSVVLAFARTLKEKLEANSRYEVLMTRDDDTFVTLRGRVQFARSKHADLFVSIHADSFSGKDIRGATVYTLSERASDQMAASIAESENKSDILAGVDVPEDTDDVSDILIDLARRETKNFAVVFARNVIKELKPAVRLFKRAHQQAGFMVLKAPDVPSALVELGYLSNVDDEKLLTSPEWRDKTAVAITRAIDEYFRTRIANMAASETVDPKVGVP</sequence>
<evidence type="ECO:0000256" key="2">
    <source>
        <dbReference type="ARBA" id="ARBA00011901"/>
    </source>
</evidence>
<dbReference type="Proteomes" id="UP001596150">
    <property type="component" value="Unassembled WGS sequence"/>
</dbReference>
<dbReference type="Gene3D" id="3.40.630.40">
    <property type="entry name" value="Zn-dependent exopeptidases"/>
    <property type="match status" value="1"/>
</dbReference>
<protein>
    <recommendedName>
        <fullName evidence="2">N-acetylmuramoyl-L-alanine amidase</fullName>
        <ecNumber evidence="2">3.5.1.28</ecNumber>
    </recommendedName>
</protein>
<reference evidence="7" key="1">
    <citation type="journal article" date="2019" name="Int. J. Syst. Evol. Microbiol.">
        <title>The Global Catalogue of Microorganisms (GCM) 10K type strain sequencing project: providing services to taxonomists for standard genome sequencing and annotation.</title>
        <authorList>
            <consortium name="The Broad Institute Genomics Platform"/>
            <consortium name="The Broad Institute Genome Sequencing Center for Infectious Disease"/>
            <person name="Wu L."/>
            <person name="Ma J."/>
        </authorList>
    </citation>
    <scope>NUCLEOTIDE SEQUENCE [LARGE SCALE GENOMIC DNA]</scope>
    <source>
        <strain evidence="7">KACC 12633</strain>
    </source>
</reference>
<feature type="region of interest" description="Disordered" evidence="4">
    <location>
        <begin position="68"/>
        <end position="95"/>
    </location>
</feature>
<dbReference type="InterPro" id="IPR002508">
    <property type="entry name" value="MurNAc-LAA_cat"/>
</dbReference>
<dbReference type="PANTHER" id="PTHR30404">
    <property type="entry name" value="N-ACETYLMURAMOYL-L-ALANINE AMIDASE"/>
    <property type="match status" value="1"/>
</dbReference>
<name>A0ABW0PTH5_9HYPH</name>
<dbReference type="RefSeq" id="WP_266341858.1">
    <property type="nucleotide sequence ID" value="NZ_JAPKNH010000001.1"/>
</dbReference>
<dbReference type="Gene3D" id="2.60.40.3500">
    <property type="match status" value="1"/>
</dbReference>
<dbReference type="Pfam" id="PF01520">
    <property type="entry name" value="Amidase_3"/>
    <property type="match status" value="1"/>
</dbReference>